<dbReference type="EMBL" id="AL035500">
    <property type="protein sequence ID" value="CAB36686.1"/>
    <property type="molecule type" value="Genomic_DNA"/>
</dbReference>
<dbReference type="Proteomes" id="UP000249682">
    <property type="component" value="Chromosome"/>
</dbReference>
<reference evidence="3" key="2">
    <citation type="submission" date="1998-02" db="EMBL/GenBank/DDBJ databases">
        <authorList>
            <person name="James K.D."/>
            <person name="Parkhill J."/>
            <person name="Barrell B.G."/>
            <person name="Rajandream M.A."/>
        </authorList>
    </citation>
    <scope>NUCLEOTIDE SEQUENCE</scope>
</reference>
<protein>
    <submittedName>
        <fullName evidence="2">Acyclic terpene utilization AtuA family protein</fullName>
    </submittedName>
    <submittedName>
        <fullName evidence="3">Uncharacterized protein MLCB373.24c</fullName>
    </submittedName>
</protein>
<dbReference type="EMBL" id="CP029543">
    <property type="protein sequence ID" value="AWV47164.1"/>
    <property type="molecule type" value="Genomic_DNA"/>
</dbReference>
<feature type="domain" description="Acyclic terpene utilisation N-terminal" evidence="1">
    <location>
        <begin position="6"/>
        <end position="130"/>
    </location>
</feature>
<sequence length="163" mass="18044">MVSHTVRISNCPAFYGNRLSVMRKILTYGELNFVTGDYLAEVTTMLLGSDRRNTPTGARRQDLPEFNLKTALKFTRDRKCIVVNTGRLNSAGLEDAVQALAELLGIGARIVRVEGDHLGQSEPEVHRDRNGARTAAKGVELVNRTRDPAQYLTTAGTRWRSAT</sequence>
<evidence type="ECO:0000313" key="4">
    <source>
        <dbReference type="Proteomes" id="UP000249682"/>
    </source>
</evidence>
<proteinExistence type="predicted"/>
<evidence type="ECO:0000313" key="2">
    <source>
        <dbReference type="EMBL" id="AWV47164.1"/>
    </source>
</evidence>
<reference evidence="3" key="3">
    <citation type="submission" date="1999-02" db="EMBL/GenBank/DDBJ databases">
        <authorList>
            <person name="Harris D."/>
            <person name="Taylor K."/>
        </authorList>
    </citation>
    <scope>NUCLEOTIDE SEQUENCE</scope>
</reference>
<dbReference type="PANTHER" id="PTHR47585:SF1">
    <property type="entry name" value="DUF1446 DOMAIN-CONTAINING PROTEIN"/>
    <property type="match status" value="1"/>
</dbReference>
<gene>
    <name evidence="3" type="primary">MLCB373.24c</name>
    <name evidence="2" type="ORF">DIJ64_00915</name>
</gene>
<reference evidence="3" key="1">
    <citation type="journal article" date="1993" name="Mol. Microbiol.">
        <title>Use of an ordered cosmid library to deduce the genomic organization of Mycobacterium leprae.</title>
        <authorList>
            <person name="Eiglmeier K."/>
            <person name="Honore N."/>
            <person name="Woods S.A."/>
            <person name="Caudron B."/>
            <person name="Cole S.T."/>
        </authorList>
    </citation>
    <scope>NUCLEOTIDE SEQUENCE</scope>
</reference>
<evidence type="ECO:0000313" key="3">
    <source>
        <dbReference type="EMBL" id="CAB36686.1"/>
    </source>
</evidence>
<accession>Q9Z5G9</accession>
<evidence type="ECO:0000259" key="1">
    <source>
        <dbReference type="Pfam" id="PF07287"/>
    </source>
</evidence>
<organism evidence="3">
    <name type="scientific">Mycobacterium leprae</name>
    <dbReference type="NCBI Taxonomy" id="1769"/>
    <lineage>
        <taxon>Bacteria</taxon>
        <taxon>Bacillati</taxon>
        <taxon>Actinomycetota</taxon>
        <taxon>Actinomycetes</taxon>
        <taxon>Mycobacteriales</taxon>
        <taxon>Mycobacteriaceae</taxon>
        <taxon>Mycobacterium</taxon>
    </lineage>
</organism>
<dbReference type="InterPro" id="IPR010839">
    <property type="entry name" value="AtuA_N"/>
</dbReference>
<dbReference type="AlphaFoldDB" id="Q9Z5G9"/>
<dbReference type="PIR" id="T45445">
    <property type="entry name" value="T45445"/>
</dbReference>
<name>Q9Z5G9_MYCLR</name>
<reference evidence="2 4" key="4">
    <citation type="submission" date="2018-05" db="EMBL/GenBank/DDBJ databases">
        <title>Evolution of small genomes with special reference to Mycobacterium leprae.</title>
        <authorList>
            <person name="Mohanty P.S."/>
            <person name="Bansal A.K."/>
            <person name="Gupta U.D."/>
            <person name="Naaz F."/>
            <person name="Dwivedi V.D."/>
            <person name="Singh H."/>
            <person name="Gupta G."/>
            <person name="Sharma S."/>
            <person name="Arora M."/>
        </authorList>
    </citation>
    <scope>NUCLEOTIDE SEQUENCE [LARGE SCALE GENOMIC DNA]</scope>
    <source>
        <strain evidence="2 4">MRHRU-235-G</strain>
    </source>
</reference>
<dbReference type="PANTHER" id="PTHR47585">
    <property type="match status" value="1"/>
</dbReference>
<dbReference type="RefSeq" id="WP_081439306.1">
    <property type="nucleotide sequence ID" value="NZ_CP029543.1"/>
</dbReference>
<dbReference type="Pfam" id="PF07287">
    <property type="entry name" value="AtuA"/>
    <property type="match status" value="1"/>
</dbReference>